<gene>
    <name evidence="1" type="ORF">M0811_07217</name>
</gene>
<comment type="caution">
    <text evidence="1">The sequence shown here is derived from an EMBL/GenBank/DDBJ whole genome shotgun (WGS) entry which is preliminary data.</text>
</comment>
<sequence>MWNSMIKKLWKKQTILFKTCKNSVFNLSTIYTTTLFFLFFNSLHSENCINSSKIGMIKIEVRNDYGYFFADDYDYDYVYDELVVLFHKTKLNSFAISFIIFLFKKIQKIQNEKFKFKFKFKFKPFNTKIT</sequence>
<reference evidence="1" key="1">
    <citation type="submission" date="2022-10" db="EMBL/GenBank/DDBJ databases">
        <title>Novel sulphate-reducing endosymbionts in the free-living metamonad Anaeramoeba.</title>
        <authorList>
            <person name="Jerlstrom-Hultqvist J."/>
            <person name="Cepicka I."/>
            <person name="Gallot-Lavallee L."/>
            <person name="Salas-Leiva D."/>
            <person name="Curtis B.A."/>
            <person name="Zahonova K."/>
            <person name="Pipaliya S."/>
            <person name="Dacks J."/>
            <person name="Roger A.J."/>
        </authorList>
    </citation>
    <scope>NUCLEOTIDE SEQUENCE</scope>
    <source>
        <strain evidence="1">BMAN</strain>
    </source>
</reference>
<keyword evidence="2" id="KW-1185">Reference proteome</keyword>
<evidence type="ECO:0000313" key="2">
    <source>
        <dbReference type="Proteomes" id="UP001149090"/>
    </source>
</evidence>
<evidence type="ECO:0000313" key="1">
    <source>
        <dbReference type="EMBL" id="KAJ5075647.1"/>
    </source>
</evidence>
<proteinExistence type="predicted"/>
<dbReference type="EMBL" id="JAPDFW010000064">
    <property type="protein sequence ID" value="KAJ5075647.1"/>
    <property type="molecule type" value="Genomic_DNA"/>
</dbReference>
<dbReference type="Proteomes" id="UP001149090">
    <property type="component" value="Unassembled WGS sequence"/>
</dbReference>
<dbReference type="AlphaFoldDB" id="A0A9Q0LMJ8"/>
<protein>
    <submittedName>
        <fullName evidence="1">Uncharacterized protein</fullName>
    </submittedName>
</protein>
<accession>A0A9Q0LMJ8</accession>
<organism evidence="1 2">
    <name type="scientific">Anaeramoeba ignava</name>
    <name type="common">Anaerobic marine amoeba</name>
    <dbReference type="NCBI Taxonomy" id="1746090"/>
    <lineage>
        <taxon>Eukaryota</taxon>
        <taxon>Metamonada</taxon>
        <taxon>Anaeramoebidae</taxon>
        <taxon>Anaeramoeba</taxon>
    </lineage>
</organism>
<name>A0A9Q0LMJ8_ANAIG</name>